<organism evidence="2 3">
    <name type="scientific">Lacihabitans soyangensis</name>
    <dbReference type="NCBI Taxonomy" id="869394"/>
    <lineage>
        <taxon>Bacteria</taxon>
        <taxon>Pseudomonadati</taxon>
        <taxon>Bacteroidota</taxon>
        <taxon>Cytophagia</taxon>
        <taxon>Cytophagales</taxon>
        <taxon>Leadbetterellaceae</taxon>
        <taxon>Lacihabitans</taxon>
    </lineage>
</organism>
<name>A0AAE3H684_9BACT</name>
<dbReference type="RefSeq" id="WP_255038632.1">
    <property type="nucleotide sequence ID" value="NZ_RJUF01000178.1"/>
</dbReference>
<evidence type="ECO:0000313" key="2">
    <source>
        <dbReference type="EMBL" id="MCP9764945.1"/>
    </source>
</evidence>
<accession>A0AAE3H684</accession>
<keyword evidence="3" id="KW-1185">Reference proteome</keyword>
<proteinExistence type="predicted"/>
<keyword evidence="1" id="KW-0175">Coiled coil</keyword>
<gene>
    <name evidence="2" type="ORF">EGI31_18575</name>
</gene>
<comment type="caution">
    <text evidence="2">The sequence shown here is derived from an EMBL/GenBank/DDBJ whole genome shotgun (WGS) entry which is preliminary data.</text>
</comment>
<dbReference type="EMBL" id="RJUF01000178">
    <property type="protein sequence ID" value="MCP9764945.1"/>
    <property type="molecule type" value="Genomic_DNA"/>
</dbReference>
<reference evidence="2 3" key="1">
    <citation type="submission" date="2018-11" db="EMBL/GenBank/DDBJ databases">
        <title>Novel bacteria species description.</title>
        <authorList>
            <person name="Han J.-H."/>
        </authorList>
    </citation>
    <scope>NUCLEOTIDE SEQUENCE [LARGE SCALE GENOMIC DNA]</scope>
    <source>
        <strain evidence="2 3">KCTC23259</strain>
    </source>
</reference>
<sequence>MWIASIEAEGIKVREHLIHYGHRGLWKDLVGEINNRLFNELADIESRVEKLKVDLEAIGKETGWFIPQVNCFVPGFDKFKQPVSEDDIWYFVEGFLIVKFKKVNLGHNDPQAGWQRKAVAKVMGES</sequence>
<dbReference type="Proteomes" id="UP001204144">
    <property type="component" value="Unassembled WGS sequence"/>
</dbReference>
<dbReference type="AlphaFoldDB" id="A0AAE3H684"/>
<evidence type="ECO:0000313" key="3">
    <source>
        <dbReference type="Proteomes" id="UP001204144"/>
    </source>
</evidence>
<evidence type="ECO:0000256" key="1">
    <source>
        <dbReference type="SAM" id="Coils"/>
    </source>
</evidence>
<feature type="coiled-coil region" evidence="1">
    <location>
        <begin position="34"/>
        <end position="61"/>
    </location>
</feature>
<protein>
    <submittedName>
        <fullName evidence="2">Uncharacterized protein</fullName>
    </submittedName>
</protein>